<name>A0A6I3SUS5_9BURK</name>
<dbReference type="AlphaFoldDB" id="A0A6I3SUS5"/>
<keyword evidence="9" id="KW-1185">Reference proteome</keyword>
<feature type="domain" description="Thioredoxin" evidence="5">
    <location>
        <begin position="33"/>
        <end position="209"/>
    </location>
</feature>
<protein>
    <submittedName>
        <fullName evidence="7">SCO family protein</fullName>
    </submittedName>
</protein>
<keyword evidence="4" id="KW-1015">Disulfide bond</keyword>
<evidence type="ECO:0000256" key="4">
    <source>
        <dbReference type="PIRSR" id="PIRSR603782-2"/>
    </source>
</evidence>
<reference evidence="6" key="1">
    <citation type="journal article" date="2014" name="Int. J. Syst. Evol. Microbiol.">
        <title>Complete genome of a new Firmicutes species belonging to the dominant human colonic microbiota ('Ruminococcus bicirculans') reveals two chromosomes and a selective capacity to utilize plant glucans.</title>
        <authorList>
            <consortium name="NISC Comparative Sequencing Program"/>
            <person name="Wegmann U."/>
            <person name="Louis P."/>
            <person name="Goesmann A."/>
            <person name="Henrissat B."/>
            <person name="Duncan S.H."/>
            <person name="Flint H.J."/>
        </authorList>
    </citation>
    <scope>NUCLEOTIDE SEQUENCE</scope>
    <source>
        <strain evidence="6">CGMCC 1.15931</strain>
    </source>
</reference>
<feature type="disulfide bond" description="Redox-active" evidence="4">
    <location>
        <begin position="72"/>
        <end position="78"/>
    </location>
</feature>
<dbReference type="CDD" id="cd02968">
    <property type="entry name" value="SCO"/>
    <property type="match status" value="1"/>
</dbReference>
<reference evidence="6" key="4">
    <citation type="submission" date="2024-05" db="EMBL/GenBank/DDBJ databases">
        <authorList>
            <person name="Sun Q."/>
            <person name="Zhou Y."/>
        </authorList>
    </citation>
    <scope>NUCLEOTIDE SEQUENCE</scope>
    <source>
        <strain evidence="6">CGMCC 1.15931</strain>
    </source>
</reference>
<evidence type="ECO:0000313" key="6">
    <source>
        <dbReference type="EMBL" id="GGC16490.1"/>
    </source>
</evidence>
<feature type="binding site" evidence="3">
    <location>
        <position position="72"/>
    </location>
    <ligand>
        <name>Cu cation</name>
        <dbReference type="ChEBI" id="CHEBI:23378"/>
    </ligand>
</feature>
<dbReference type="OrthoDB" id="8550465at2"/>
<gene>
    <name evidence="6" type="ORF">GCM10011572_42280</name>
    <name evidence="7" type="ORF">GM672_09225</name>
</gene>
<dbReference type="InterPro" id="IPR013766">
    <property type="entry name" value="Thioredoxin_domain"/>
</dbReference>
<sequence>MLGVLACLGPLDAMAAGPPRQQFTAPAPGSYRLETIQPAADGEVLDAEGTAGPLRRYTTGKVTLLSFMYTYCVDPVGCPLVFDTFSTLRTRLLANPALARRVRLVSLSFDPGNDTPAALRHYAGNLAAPTSALRWHFLTTRNVARLRPIVDAFGQDVTVTLDAQGRPTRLYNHLVKVFLIDARGQVREIYTTAYLMPDVIYNDIRTLLMEGGRQGGGPHG</sequence>
<dbReference type="Pfam" id="PF02630">
    <property type="entry name" value="SCO1-SenC"/>
    <property type="match status" value="1"/>
</dbReference>
<dbReference type="Proteomes" id="UP000430634">
    <property type="component" value="Unassembled WGS sequence"/>
</dbReference>
<dbReference type="InterPro" id="IPR003782">
    <property type="entry name" value="SCO1/SenC"/>
</dbReference>
<accession>A0A6I3SUS5</accession>
<reference evidence="7 8" key="3">
    <citation type="submission" date="2019-11" db="EMBL/GenBank/DDBJ databases">
        <title>Type strains purchased from KCTC, JCM and DSMZ.</title>
        <authorList>
            <person name="Lu H."/>
        </authorList>
    </citation>
    <scope>NUCLEOTIDE SEQUENCE [LARGE SCALE GENOMIC DNA]</scope>
    <source>
        <strain evidence="7 8">KCTC 52429</strain>
    </source>
</reference>
<feature type="binding site" evidence="3">
    <location>
        <position position="78"/>
    </location>
    <ligand>
        <name>Cu cation</name>
        <dbReference type="ChEBI" id="CHEBI:23378"/>
    </ligand>
</feature>
<comment type="similarity">
    <text evidence="1">Belongs to the SCO1/2 family.</text>
</comment>
<comment type="caution">
    <text evidence="7">The sequence shown here is derived from an EMBL/GenBank/DDBJ whole genome shotgun (WGS) entry which is preliminary data.</text>
</comment>
<dbReference type="SUPFAM" id="SSF52833">
    <property type="entry name" value="Thioredoxin-like"/>
    <property type="match status" value="1"/>
</dbReference>
<dbReference type="GO" id="GO:0046872">
    <property type="term" value="F:metal ion binding"/>
    <property type="evidence" value="ECO:0007669"/>
    <property type="project" value="UniProtKB-KW"/>
</dbReference>
<dbReference type="EMBL" id="BMKG01000021">
    <property type="protein sequence ID" value="GGC16490.1"/>
    <property type="molecule type" value="Genomic_DNA"/>
</dbReference>
<dbReference type="RefSeq" id="WP_155470232.1">
    <property type="nucleotide sequence ID" value="NZ_BMKG01000021.1"/>
</dbReference>
<evidence type="ECO:0000256" key="1">
    <source>
        <dbReference type="ARBA" id="ARBA00010996"/>
    </source>
</evidence>
<dbReference type="PROSITE" id="PS51352">
    <property type="entry name" value="THIOREDOXIN_2"/>
    <property type="match status" value="1"/>
</dbReference>
<evidence type="ECO:0000313" key="8">
    <source>
        <dbReference type="Proteomes" id="UP000430634"/>
    </source>
</evidence>
<keyword evidence="3" id="KW-0479">Metal-binding</keyword>
<proteinExistence type="inferred from homology"/>
<dbReference type="Gene3D" id="3.40.30.10">
    <property type="entry name" value="Glutaredoxin"/>
    <property type="match status" value="1"/>
</dbReference>
<organism evidence="7 8">
    <name type="scientific">Pseudoduganella buxea</name>
    <dbReference type="NCBI Taxonomy" id="1949069"/>
    <lineage>
        <taxon>Bacteria</taxon>
        <taxon>Pseudomonadati</taxon>
        <taxon>Pseudomonadota</taxon>
        <taxon>Betaproteobacteria</taxon>
        <taxon>Burkholderiales</taxon>
        <taxon>Oxalobacteraceae</taxon>
        <taxon>Telluria group</taxon>
        <taxon>Pseudoduganella</taxon>
    </lineage>
</organism>
<dbReference type="EMBL" id="WNKZ01000019">
    <property type="protein sequence ID" value="MTV52910.1"/>
    <property type="molecule type" value="Genomic_DNA"/>
</dbReference>
<evidence type="ECO:0000313" key="7">
    <source>
        <dbReference type="EMBL" id="MTV52910.1"/>
    </source>
</evidence>
<keyword evidence="2 3" id="KW-0186">Copper</keyword>
<dbReference type="Proteomes" id="UP000622638">
    <property type="component" value="Unassembled WGS sequence"/>
</dbReference>
<feature type="binding site" evidence="3">
    <location>
        <position position="173"/>
    </location>
    <ligand>
        <name>Cu cation</name>
        <dbReference type="ChEBI" id="CHEBI:23378"/>
    </ligand>
</feature>
<dbReference type="InterPro" id="IPR036249">
    <property type="entry name" value="Thioredoxin-like_sf"/>
</dbReference>
<evidence type="ECO:0000313" key="9">
    <source>
        <dbReference type="Proteomes" id="UP000622638"/>
    </source>
</evidence>
<evidence type="ECO:0000256" key="2">
    <source>
        <dbReference type="ARBA" id="ARBA00023008"/>
    </source>
</evidence>
<evidence type="ECO:0000256" key="3">
    <source>
        <dbReference type="PIRSR" id="PIRSR603782-1"/>
    </source>
</evidence>
<evidence type="ECO:0000259" key="5">
    <source>
        <dbReference type="PROSITE" id="PS51352"/>
    </source>
</evidence>
<reference evidence="9" key="2">
    <citation type="journal article" date="2019" name="Int. J. Syst. Evol. Microbiol.">
        <title>The Global Catalogue of Microorganisms (GCM) 10K type strain sequencing project: providing services to taxonomists for standard genome sequencing and annotation.</title>
        <authorList>
            <consortium name="The Broad Institute Genomics Platform"/>
            <consortium name="The Broad Institute Genome Sequencing Center for Infectious Disease"/>
            <person name="Wu L."/>
            <person name="Ma J."/>
        </authorList>
    </citation>
    <scope>NUCLEOTIDE SEQUENCE [LARGE SCALE GENOMIC DNA]</scope>
    <source>
        <strain evidence="9">CGMCC 1.15931</strain>
    </source>
</reference>